<evidence type="ECO:0000256" key="4">
    <source>
        <dbReference type="ARBA" id="ARBA00022452"/>
    </source>
</evidence>
<keyword evidence="8 11" id="KW-0472">Membrane</keyword>
<dbReference type="Gene3D" id="2.40.170.20">
    <property type="entry name" value="TonB-dependent receptor, beta-barrel domain"/>
    <property type="match status" value="1"/>
</dbReference>
<feature type="chain" id="PRO_5011666085" evidence="13">
    <location>
        <begin position="33"/>
        <end position="719"/>
    </location>
</feature>
<dbReference type="GO" id="GO:0015344">
    <property type="term" value="F:siderophore uptake transmembrane transporter activity"/>
    <property type="evidence" value="ECO:0007669"/>
    <property type="project" value="TreeGrafter"/>
</dbReference>
<evidence type="ECO:0000256" key="13">
    <source>
        <dbReference type="SAM" id="SignalP"/>
    </source>
</evidence>
<dbReference type="GO" id="GO:0015232">
    <property type="term" value="F:heme transmembrane transporter activity"/>
    <property type="evidence" value="ECO:0007669"/>
    <property type="project" value="InterPro"/>
</dbReference>
<evidence type="ECO:0000256" key="10">
    <source>
        <dbReference type="ARBA" id="ARBA00023237"/>
    </source>
</evidence>
<dbReference type="InterPro" id="IPR037066">
    <property type="entry name" value="Plug_dom_sf"/>
</dbReference>
<evidence type="ECO:0000256" key="7">
    <source>
        <dbReference type="ARBA" id="ARBA00023077"/>
    </source>
</evidence>
<evidence type="ECO:0000256" key="5">
    <source>
        <dbReference type="ARBA" id="ARBA00022692"/>
    </source>
</evidence>
<keyword evidence="7 12" id="KW-0798">TonB box</keyword>
<evidence type="ECO:0000313" key="17">
    <source>
        <dbReference type="Proteomes" id="UP000199569"/>
    </source>
</evidence>
<dbReference type="Gene3D" id="2.170.130.10">
    <property type="entry name" value="TonB-dependent receptor, plug domain"/>
    <property type="match status" value="1"/>
</dbReference>
<protein>
    <submittedName>
        <fullName evidence="16">Hemoglobin/transferrin/lactoferrin receptor protein</fullName>
    </submittedName>
</protein>
<dbReference type="AlphaFoldDB" id="A0A1G5G803"/>
<dbReference type="SUPFAM" id="SSF56935">
    <property type="entry name" value="Porins"/>
    <property type="match status" value="1"/>
</dbReference>
<keyword evidence="5 11" id="KW-0812">Transmembrane</keyword>
<dbReference type="InterPro" id="IPR010949">
    <property type="entry name" value="TonB_Hb/transfer/lactofer_rcpt"/>
</dbReference>
<dbReference type="InterPro" id="IPR012910">
    <property type="entry name" value="Plug_dom"/>
</dbReference>
<dbReference type="PANTHER" id="PTHR30069:SF41">
    <property type="entry name" value="HEME_HEMOPEXIN UTILIZATION PROTEIN C"/>
    <property type="match status" value="1"/>
</dbReference>
<evidence type="ECO:0000256" key="6">
    <source>
        <dbReference type="ARBA" id="ARBA00022729"/>
    </source>
</evidence>
<dbReference type="GO" id="GO:0009279">
    <property type="term" value="C:cell outer membrane"/>
    <property type="evidence" value="ECO:0007669"/>
    <property type="project" value="UniProtKB-SubCell"/>
</dbReference>
<feature type="signal peptide" evidence="13">
    <location>
        <begin position="1"/>
        <end position="32"/>
    </location>
</feature>
<dbReference type="Pfam" id="PF00593">
    <property type="entry name" value="TonB_dep_Rec_b-barrel"/>
    <property type="match status" value="1"/>
</dbReference>
<dbReference type="InterPro" id="IPR011276">
    <property type="entry name" value="TonB_haem/Hb_rcpt"/>
</dbReference>
<dbReference type="InterPro" id="IPR000531">
    <property type="entry name" value="Beta-barrel_TonB"/>
</dbReference>
<dbReference type="GO" id="GO:0044718">
    <property type="term" value="P:siderophore transmembrane transport"/>
    <property type="evidence" value="ECO:0007669"/>
    <property type="project" value="TreeGrafter"/>
</dbReference>
<dbReference type="InterPro" id="IPR036942">
    <property type="entry name" value="Beta-barrel_TonB_sf"/>
</dbReference>
<comment type="similarity">
    <text evidence="2 11 12">Belongs to the TonB-dependent receptor family.</text>
</comment>
<accession>A0A1G5G803</accession>
<evidence type="ECO:0000256" key="9">
    <source>
        <dbReference type="ARBA" id="ARBA00023170"/>
    </source>
</evidence>
<dbReference type="InterPro" id="IPR039426">
    <property type="entry name" value="TonB-dep_rcpt-like"/>
</dbReference>
<sequence length="719" mass="77263">MFTLLREGLRASTSPLALLMLAPLAGAPIASAALAQSLPVPAAQPLPREDGVLMLDTVTITSGKTEDKVINDLAGSSVVTRQQIDLLQSSRVSDVLQGVPGVTVQETGTDPGQAINIRGLQDFGRVNVLVDGARQDYQVSGHGANGTFYLDPELIGQVDVVRGPVSTVYGSGAIGGVVSFRTRTIDDILNPDETYGAVQRTGYGTNGAGIFTNSMVGARIGTAADVFGQFLYRNANNYYDGDDNKIWDTGSELTSGLFKFNVYPADGHTISGSALLQNYTFANNGSSGVGTRFSNDVVANTYTLGYRFNRPDVPWLDLSMKAYYTSTEDDKRVITPSRTYSSLGVRPGDLLNYSMETVGFDISNTARFEAGGLSHALTIGIDAAQDQAETLDRAGGYGSAFTPSGERNLFGGFIQDEVRFTPWLRAVGALRFDSYELDGGGVSSDGSRVSPKITLGVEPVKGIEFYGTYAEGYRAPSITETLIQASHPFPIFNLLPNPSLRPEVARNIEGGVNIQYDNVLKSGDSFRAKVSVFHNEIDDYIDTVSVGPAYNVPVVPGMPVRICAFVPSLCLIGIRDQQYQNIAKASLQGAEIEAAYDWGRGFISVAGAIIEGENEATGDPLNSVYPDRLSTTLGFRLLDDKLTLGTRVTFVADSESEVANPTKGYGLVDLFASYRYDENISGDITIQNVFDRQYVQYQNSQASPGLTAKFGLNVKFASR</sequence>
<dbReference type="STRING" id="549386.SAMN02927923_01417"/>
<evidence type="ECO:0000256" key="2">
    <source>
        <dbReference type="ARBA" id="ARBA00009810"/>
    </source>
</evidence>
<dbReference type="Pfam" id="PF07715">
    <property type="entry name" value="Plug"/>
    <property type="match status" value="1"/>
</dbReference>
<keyword evidence="6 13" id="KW-0732">Signal</keyword>
<dbReference type="NCBIfam" id="TIGR01785">
    <property type="entry name" value="TonB-hemin"/>
    <property type="match status" value="1"/>
</dbReference>
<evidence type="ECO:0000313" key="16">
    <source>
        <dbReference type="EMBL" id="SCY47682.1"/>
    </source>
</evidence>
<dbReference type="NCBIfam" id="TIGR01786">
    <property type="entry name" value="TonB-hemlactrns"/>
    <property type="match status" value="1"/>
</dbReference>
<evidence type="ECO:0000259" key="15">
    <source>
        <dbReference type="Pfam" id="PF07715"/>
    </source>
</evidence>
<keyword evidence="3 11" id="KW-0813">Transport</keyword>
<evidence type="ECO:0000256" key="3">
    <source>
        <dbReference type="ARBA" id="ARBA00022448"/>
    </source>
</evidence>
<keyword evidence="17" id="KW-1185">Reference proteome</keyword>
<evidence type="ECO:0000256" key="11">
    <source>
        <dbReference type="PROSITE-ProRule" id="PRU01360"/>
    </source>
</evidence>
<organism evidence="16 17">
    <name type="scientific">Microvirga guangxiensis</name>
    <dbReference type="NCBI Taxonomy" id="549386"/>
    <lineage>
        <taxon>Bacteria</taxon>
        <taxon>Pseudomonadati</taxon>
        <taxon>Pseudomonadota</taxon>
        <taxon>Alphaproteobacteria</taxon>
        <taxon>Hyphomicrobiales</taxon>
        <taxon>Methylobacteriaceae</taxon>
        <taxon>Microvirga</taxon>
    </lineage>
</organism>
<dbReference type="PANTHER" id="PTHR30069">
    <property type="entry name" value="TONB-DEPENDENT OUTER MEMBRANE RECEPTOR"/>
    <property type="match status" value="1"/>
</dbReference>
<keyword evidence="9 16" id="KW-0675">Receptor</keyword>
<evidence type="ECO:0000256" key="8">
    <source>
        <dbReference type="ARBA" id="ARBA00023136"/>
    </source>
</evidence>
<keyword evidence="10 11" id="KW-0998">Cell outer membrane</keyword>
<evidence type="ECO:0000256" key="12">
    <source>
        <dbReference type="RuleBase" id="RU003357"/>
    </source>
</evidence>
<dbReference type="EMBL" id="FMVJ01000004">
    <property type="protein sequence ID" value="SCY47682.1"/>
    <property type="molecule type" value="Genomic_DNA"/>
</dbReference>
<reference evidence="16 17" key="1">
    <citation type="submission" date="2016-10" db="EMBL/GenBank/DDBJ databases">
        <authorList>
            <person name="de Groot N.N."/>
        </authorList>
    </citation>
    <scope>NUCLEOTIDE SEQUENCE [LARGE SCALE GENOMIC DNA]</scope>
    <source>
        <strain evidence="16 17">CGMCC 1.7666</strain>
    </source>
</reference>
<gene>
    <name evidence="16" type="ORF">SAMN02927923_01417</name>
</gene>
<keyword evidence="4 11" id="KW-1134">Transmembrane beta strand</keyword>
<evidence type="ECO:0000256" key="1">
    <source>
        <dbReference type="ARBA" id="ARBA00004571"/>
    </source>
</evidence>
<name>A0A1G5G803_9HYPH</name>
<feature type="domain" description="TonB-dependent receptor plug" evidence="15">
    <location>
        <begin position="76"/>
        <end position="177"/>
    </location>
</feature>
<proteinExistence type="inferred from homology"/>
<dbReference type="Proteomes" id="UP000199569">
    <property type="component" value="Unassembled WGS sequence"/>
</dbReference>
<dbReference type="RefSeq" id="WP_244510431.1">
    <property type="nucleotide sequence ID" value="NZ_FMVJ01000004.1"/>
</dbReference>
<evidence type="ECO:0000259" key="14">
    <source>
        <dbReference type="Pfam" id="PF00593"/>
    </source>
</evidence>
<dbReference type="PROSITE" id="PS52016">
    <property type="entry name" value="TONB_DEPENDENT_REC_3"/>
    <property type="match status" value="1"/>
</dbReference>
<comment type="subcellular location">
    <subcellularLocation>
        <location evidence="1 11">Cell outer membrane</location>
        <topology evidence="1 11">Multi-pass membrane protein</topology>
    </subcellularLocation>
</comment>
<dbReference type="CDD" id="cd01347">
    <property type="entry name" value="ligand_gated_channel"/>
    <property type="match status" value="1"/>
</dbReference>
<feature type="domain" description="TonB-dependent receptor-like beta-barrel" evidence="14">
    <location>
        <begin position="255"/>
        <end position="688"/>
    </location>
</feature>